<proteinExistence type="predicted"/>
<dbReference type="PANTHER" id="PTHR43384">
    <property type="entry name" value="SEPTUM SITE-DETERMINING PROTEIN MIND HOMOLOG, CHLOROPLASTIC-RELATED"/>
    <property type="match status" value="1"/>
</dbReference>
<keyword evidence="2" id="KW-0067">ATP-binding</keyword>
<dbReference type="SUPFAM" id="SSF52540">
    <property type="entry name" value="P-loop containing nucleoside triphosphate hydrolases"/>
    <property type="match status" value="1"/>
</dbReference>
<dbReference type="InterPro" id="IPR025669">
    <property type="entry name" value="AAA_dom"/>
</dbReference>
<accession>A0A233SCD8</accession>
<dbReference type="AlphaFoldDB" id="A0A233SCD8"/>
<evidence type="ECO:0000313" key="4">
    <source>
        <dbReference type="EMBL" id="OXY93326.1"/>
    </source>
</evidence>
<dbReference type="InterPro" id="IPR027417">
    <property type="entry name" value="P-loop_NTPase"/>
</dbReference>
<protein>
    <recommendedName>
        <fullName evidence="3">AAA domain-containing protein</fullName>
    </recommendedName>
</protein>
<dbReference type="PANTHER" id="PTHR43384:SF6">
    <property type="entry name" value="SEPTUM SITE-DETERMINING PROTEIN MIND HOMOLOG, CHLOROPLASTIC"/>
    <property type="match status" value="1"/>
</dbReference>
<dbReference type="GO" id="GO:0051782">
    <property type="term" value="P:negative regulation of cell division"/>
    <property type="evidence" value="ECO:0007669"/>
    <property type="project" value="TreeGrafter"/>
</dbReference>
<evidence type="ECO:0000313" key="5">
    <source>
        <dbReference type="Proteomes" id="UP000215483"/>
    </source>
</evidence>
<dbReference type="InterPro" id="IPR050625">
    <property type="entry name" value="ParA/MinD_ATPase"/>
</dbReference>
<evidence type="ECO:0000259" key="3">
    <source>
        <dbReference type="Pfam" id="PF13614"/>
    </source>
</evidence>
<dbReference type="Pfam" id="PF13614">
    <property type="entry name" value="AAA_31"/>
    <property type="match status" value="1"/>
</dbReference>
<sequence>MSQIITVHSYRGGTGKSSTAANLAVLLASAGRRVALVDTDIQTPALDVLFGDTLGTVRRSLSDYLVGRCEIEDAAYPAEADAGHDGFFVVPARSRARAAGTNEIMGRGYDVGLLREGFDRLIDSLALDVLLLDTHAGFNNETVTAMASSDALVVVTRADRLDMAGAAETMSLADRLGCGRLSVAVNMVPAGMAEERLRDEVGGAFGTRITAALPYAPEMASLAGEQLFSTAYPQHPLVAGYRRIIADVSNGTTALRRGAQHPPALS</sequence>
<gene>
    <name evidence="4" type="ORF">BEK98_24345</name>
</gene>
<dbReference type="Proteomes" id="UP000215483">
    <property type="component" value="Unassembled WGS sequence"/>
</dbReference>
<dbReference type="EMBL" id="MCGQ01000020">
    <property type="protein sequence ID" value="OXY93326.1"/>
    <property type="molecule type" value="Genomic_DNA"/>
</dbReference>
<dbReference type="GO" id="GO:0016887">
    <property type="term" value="F:ATP hydrolysis activity"/>
    <property type="evidence" value="ECO:0007669"/>
    <property type="project" value="TreeGrafter"/>
</dbReference>
<dbReference type="RefSeq" id="WP_094218855.1">
    <property type="nucleotide sequence ID" value="NZ_MCGQ01000020.1"/>
</dbReference>
<keyword evidence="5" id="KW-1185">Reference proteome</keyword>
<keyword evidence="1" id="KW-0547">Nucleotide-binding</keyword>
<name>A0A233SCD8_STRDA</name>
<evidence type="ECO:0000256" key="1">
    <source>
        <dbReference type="ARBA" id="ARBA00022741"/>
    </source>
</evidence>
<evidence type="ECO:0000256" key="2">
    <source>
        <dbReference type="ARBA" id="ARBA00022840"/>
    </source>
</evidence>
<comment type="caution">
    <text evidence="4">The sequence shown here is derived from an EMBL/GenBank/DDBJ whole genome shotgun (WGS) entry which is preliminary data.</text>
</comment>
<feature type="domain" description="AAA" evidence="3">
    <location>
        <begin position="3"/>
        <end position="170"/>
    </location>
</feature>
<dbReference type="GO" id="GO:0005524">
    <property type="term" value="F:ATP binding"/>
    <property type="evidence" value="ECO:0007669"/>
    <property type="project" value="UniProtKB-KW"/>
</dbReference>
<dbReference type="GO" id="GO:0009898">
    <property type="term" value="C:cytoplasmic side of plasma membrane"/>
    <property type="evidence" value="ECO:0007669"/>
    <property type="project" value="TreeGrafter"/>
</dbReference>
<dbReference type="Gene3D" id="3.40.50.300">
    <property type="entry name" value="P-loop containing nucleotide triphosphate hydrolases"/>
    <property type="match status" value="1"/>
</dbReference>
<dbReference type="GO" id="GO:0005829">
    <property type="term" value="C:cytosol"/>
    <property type="evidence" value="ECO:0007669"/>
    <property type="project" value="TreeGrafter"/>
</dbReference>
<dbReference type="OrthoDB" id="9775724at2"/>
<organism evidence="4 5">
    <name type="scientific">Streptomyces diastatochromogenes</name>
    <dbReference type="NCBI Taxonomy" id="42236"/>
    <lineage>
        <taxon>Bacteria</taxon>
        <taxon>Bacillati</taxon>
        <taxon>Actinomycetota</taxon>
        <taxon>Actinomycetes</taxon>
        <taxon>Kitasatosporales</taxon>
        <taxon>Streptomycetaceae</taxon>
        <taxon>Streptomyces</taxon>
    </lineage>
</organism>
<reference evidence="4 5" key="1">
    <citation type="submission" date="2016-07" db="EMBL/GenBank/DDBJ databases">
        <title>Draft genome of Streptomyces diastatochromogenes.</title>
        <authorList>
            <person name="Podduturi R."/>
            <person name="Lukassen M.B."/>
            <person name="Clausen N."/>
            <person name="Nielsen J.L."/>
            <person name="Jorgensen N.O."/>
        </authorList>
    </citation>
    <scope>NUCLEOTIDE SEQUENCE [LARGE SCALE GENOMIC DNA]</scope>
    <source>
        <strain evidence="4 5">DSM 40608</strain>
    </source>
</reference>